<keyword evidence="6" id="KW-1185">Reference proteome</keyword>
<dbReference type="RefSeq" id="WP_123642802.1">
    <property type="nucleotide sequence ID" value="NZ_ML119086.1"/>
</dbReference>
<dbReference type="InterPro" id="IPR036844">
    <property type="entry name" value="Hint_dom_sf"/>
</dbReference>
<dbReference type="Gene3D" id="2.150.10.10">
    <property type="entry name" value="Serralysin-like metalloprotease, C-terminal"/>
    <property type="match status" value="6"/>
</dbReference>
<gene>
    <name evidence="5" type="ORF">EAT49_13450</name>
</gene>
<protein>
    <recommendedName>
        <fullName evidence="4">Hedgehog/Intein (Hint) domain-containing protein</fullName>
    </recommendedName>
</protein>
<dbReference type="Pfam" id="PF13403">
    <property type="entry name" value="Hint_2"/>
    <property type="match status" value="1"/>
</dbReference>
<evidence type="ECO:0000313" key="6">
    <source>
        <dbReference type="Proteomes" id="UP000268016"/>
    </source>
</evidence>
<dbReference type="NCBIfam" id="NF038133">
    <property type="entry name" value="choice_anch_L"/>
    <property type="match status" value="1"/>
</dbReference>
<sequence>MAIATELNINSAVSAMDLAEEMFGAGVTIVSASIAGDPVQYGIYSDGLATSPGVVPADSGVILSTGNVRSFTNGDGSTNTNTAGNTSTDTAGGINNDPALNAAAGVRTYDGVIFDATFIPDGDWITMQFVFSSEEYLEYVNAGFNDPFIVYINGVLTPITPDGQTVAIDTVNPTTNANLFINNPASTDPFNTEMDGFTRTLTLKAPVNSGQENTIRIGLADAGDALWDSNVLIAADSVQTVAMAINDTVSLEAGTTRIFDVLGNDVDTLGGGLTITQINGSAIGPGDTVTLTTGETVTLNSDMTLTVTAGPAATTSVFTYSVVDVMGNTDVGYITATTVVTLTPDGTVDGTLGADLIDTSYTGDPDGDLVDANDATGAQGTVGDDDIIMAFGGDDTVFAGLGNDIVFAGADDDTVYGGEGDDTLHGDAGDDSLFGDIGNDSLYGGEGNDTLEGGAWSDEIYGGAGDDVITGDDPSPGDAVQVSFEDFQSGASGWSDATTSTGGEFTTFLGRFAGTNGNSSGGPLTEKTYDLAEGYSGVVIEFDLYIIDSWDANNPGSSAGPDGDAFQLYVNGTQVANELFSAFDPAFEGDRTGTVTLDGVEYSYSFVLEESGPLGFSGSWSDQIWRVRLEADDYTDGQITLSFGSTTNQALADESLGIDNITVVSTNDTSVDIALAGGDDTLYGDAGDDSIFGGAGSDSLYGGTGNDLLDGGAGDDTLSGDEGDDTLYGGPGDDSLFGGAGNDTILGGAGNDFVEGGDGDDFINTRTTPGTGLPDEGYGTPGDPLYYPADPNPFNDMDTVFGGAGNDTILTGDDNDIVFGGDGNDSIDAGFDDDVVHGDAGDDTIEGNEGNDTVFGGAGDDVIYGDVAPTNPDYALYLPYELPNDGTDLAPGNNADSLYGGDGNDTIYGQDDNDLLVGGDGDDTLFGGADDDTLEGGDGDDVLSGDAGNDTLFGGGGNDTIVFDSGDTADGGAGDDLFVLEDLGETGDIFIYGGDTDESAGGGDVLQLGDLADLSSLTITGTTTNASGNASSSGFITLDNGSILTFEGIEQIICFAKGSRLATERGLVAVEDLRRGDRVVTRDHGLQPVRWIGHRTVPARTRFAPIRIRAGVLTGLETDLVVSPQHRLLFQGYRAELLFGEREVFVAATHLVDGRDVTQEEGGLVTYYHLMFDAHEVIYAEGAATESFHPGDVGLNAVDDAARHELFALFPELRGDPAAYGDTARRCLKRFEALALTA</sequence>
<dbReference type="InterPro" id="IPR049804">
    <property type="entry name" value="Choice_anch_L"/>
</dbReference>
<dbReference type="PANTHER" id="PTHR38340:SF1">
    <property type="entry name" value="S-LAYER PROTEIN"/>
    <property type="match status" value="1"/>
</dbReference>
<name>A0A3N2QYF7_9RHOB</name>
<dbReference type="SUPFAM" id="SSF51120">
    <property type="entry name" value="beta-Roll"/>
    <property type="match status" value="4"/>
</dbReference>
<feature type="region of interest" description="Disordered" evidence="3">
    <location>
        <begin position="73"/>
        <end position="92"/>
    </location>
</feature>
<dbReference type="AlphaFoldDB" id="A0A3N2QYF7"/>
<dbReference type="Pfam" id="PF00353">
    <property type="entry name" value="HemolysinCabind"/>
    <property type="match status" value="9"/>
</dbReference>
<feature type="region of interest" description="Disordered" evidence="3">
    <location>
        <begin position="706"/>
        <end position="741"/>
    </location>
</feature>
<evidence type="ECO:0000313" key="5">
    <source>
        <dbReference type="EMBL" id="ROU00254.1"/>
    </source>
</evidence>
<dbReference type="InterPro" id="IPR001343">
    <property type="entry name" value="Hemolysn_Ca-bd"/>
</dbReference>
<dbReference type="InterPro" id="IPR028992">
    <property type="entry name" value="Hedgehog/Intein_dom"/>
</dbReference>
<dbReference type="OrthoDB" id="6305173at2"/>
<evidence type="ECO:0000256" key="3">
    <source>
        <dbReference type="SAM" id="MobiDB-lite"/>
    </source>
</evidence>
<dbReference type="PROSITE" id="PS00330">
    <property type="entry name" value="HEMOLYSIN_CALCIUM"/>
    <property type="match status" value="6"/>
</dbReference>
<dbReference type="SUPFAM" id="SSF51294">
    <property type="entry name" value="Hedgehog/intein (Hint) domain"/>
    <property type="match status" value="1"/>
</dbReference>
<evidence type="ECO:0000259" key="4">
    <source>
        <dbReference type="Pfam" id="PF13403"/>
    </source>
</evidence>
<organism evidence="5 6">
    <name type="scientific">Histidinibacterium lentulum</name>
    <dbReference type="NCBI Taxonomy" id="2480588"/>
    <lineage>
        <taxon>Bacteria</taxon>
        <taxon>Pseudomonadati</taxon>
        <taxon>Pseudomonadota</taxon>
        <taxon>Alphaproteobacteria</taxon>
        <taxon>Rhodobacterales</taxon>
        <taxon>Paracoccaceae</taxon>
        <taxon>Histidinibacterium</taxon>
    </lineage>
</organism>
<dbReference type="InterPro" id="IPR050557">
    <property type="entry name" value="RTX_toxin/Mannuronan_C5-epim"/>
</dbReference>
<evidence type="ECO:0000256" key="1">
    <source>
        <dbReference type="ARBA" id="ARBA00004613"/>
    </source>
</evidence>
<dbReference type="Proteomes" id="UP000268016">
    <property type="component" value="Unassembled WGS sequence"/>
</dbReference>
<dbReference type="InterPro" id="IPR018511">
    <property type="entry name" value="Hemolysin-typ_Ca-bd_CS"/>
</dbReference>
<dbReference type="GO" id="GO:0005576">
    <property type="term" value="C:extracellular region"/>
    <property type="evidence" value="ECO:0007669"/>
    <property type="project" value="UniProtKB-SubCell"/>
</dbReference>
<comment type="subcellular location">
    <subcellularLocation>
        <location evidence="1">Secreted</location>
    </subcellularLocation>
</comment>
<comment type="caution">
    <text evidence="5">The sequence shown here is derived from an EMBL/GenBank/DDBJ whole genome shotgun (WGS) entry which is preliminary data.</text>
</comment>
<evidence type="ECO:0000256" key="2">
    <source>
        <dbReference type="ARBA" id="ARBA00022525"/>
    </source>
</evidence>
<proteinExistence type="predicted"/>
<reference evidence="5 6" key="1">
    <citation type="submission" date="2018-10" db="EMBL/GenBank/DDBJ databases">
        <title>Histidinibacterium lentulum gen. nov., sp. nov., a marine bacterium from the culture broth of Picochlorum sp. 122.</title>
        <authorList>
            <person name="Wang G."/>
        </authorList>
    </citation>
    <scope>NUCLEOTIDE SEQUENCE [LARGE SCALE GENOMIC DNA]</scope>
    <source>
        <strain evidence="5 6">B17</strain>
    </source>
</reference>
<feature type="region of interest" description="Disordered" evidence="3">
    <location>
        <begin position="437"/>
        <end position="457"/>
    </location>
</feature>
<dbReference type="InterPro" id="IPR011049">
    <property type="entry name" value="Serralysin-like_metalloprot_C"/>
</dbReference>
<dbReference type="Gene3D" id="2.170.16.10">
    <property type="entry name" value="Hedgehog/Intein (Hint) domain"/>
    <property type="match status" value="1"/>
</dbReference>
<dbReference type="PRINTS" id="PR00313">
    <property type="entry name" value="CABNDNGRPT"/>
</dbReference>
<dbReference type="EMBL" id="RDRB01000006">
    <property type="protein sequence ID" value="ROU00254.1"/>
    <property type="molecule type" value="Genomic_DNA"/>
</dbReference>
<dbReference type="PANTHER" id="PTHR38340">
    <property type="entry name" value="S-LAYER PROTEIN"/>
    <property type="match status" value="1"/>
</dbReference>
<keyword evidence="2" id="KW-0964">Secreted</keyword>
<dbReference type="GO" id="GO:0005509">
    <property type="term" value="F:calcium ion binding"/>
    <property type="evidence" value="ECO:0007669"/>
    <property type="project" value="InterPro"/>
</dbReference>
<feature type="domain" description="Hedgehog/Intein (Hint)" evidence="4">
    <location>
        <begin position="1053"/>
        <end position="1192"/>
    </location>
</feature>
<accession>A0A3N2QYF7</accession>